<feature type="region of interest" description="Disordered" evidence="1">
    <location>
        <begin position="1"/>
        <end position="21"/>
    </location>
</feature>
<feature type="compositionally biased region" description="Low complexity" evidence="1">
    <location>
        <begin position="185"/>
        <end position="210"/>
    </location>
</feature>
<feature type="compositionally biased region" description="Polar residues" evidence="1">
    <location>
        <begin position="251"/>
        <end position="272"/>
    </location>
</feature>
<dbReference type="PANTHER" id="PTHR31949:SF3">
    <property type="entry name" value="RUN_FYVE DOMAIN PROTEIN"/>
    <property type="match status" value="1"/>
</dbReference>
<dbReference type="GO" id="GO:0055028">
    <property type="term" value="C:cortical microtubule"/>
    <property type="evidence" value="ECO:0007669"/>
    <property type="project" value="TreeGrafter"/>
</dbReference>
<feature type="compositionally biased region" description="Polar residues" evidence="1">
    <location>
        <begin position="352"/>
        <end position="364"/>
    </location>
</feature>
<dbReference type="GO" id="GO:0043622">
    <property type="term" value="P:cortical microtubule organization"/>
    <property type="evidence" value="ECO:0007669"/>
    <property type="project" value="TreeGrafter"/>
</dbReference>
<feature type="region of interest" description="Disordered" evidence="1">
    <location>
        <begin position="1097"/>
        <end position="1175"/>
    </location>
</feature>
<sequence length="1175" mass="126650">MPPSPAMRCSPGRELRADNHKRGRSLESGLFLREKDDDLALFNEVQSREKDNFLLQSHDDFEDTFCNSQSWCPFETATKLRYFSDHKLGIAVPVRGETSDLLNIDGEKNDYDWLLTPPDTPLFASLDDECHETPPVNLAQRGRPRSQPITISRSSTMEKSYRSSRGSASPNRLSPSPRSGNNTFQSRGRSSSAPQSSPTSLRNATPSRRPSSPPSKPSTPAPRSSSPTPRRMSTSSSGTVALSGVRGVSPVKTSRGNSASPKIRAWQSNIPGFSSEAPPNLRTSLADRPATYVRGTSPASRNGRDSSTRSGRHSMSPTATRSVSSAYSHDRDRFSSHSKGSVASSGEDDVDSLQSIPVGSSGHSASRRVGASPNNRASAFSKKPTRSVPSSSAPKRSFDLALRQMDHRKGPQNMFRPLLSSVPSSTFYVGKASPAHRAMISRNSSVTTSSNASSDQGTSGAHDTEGSDLNQEDITSGNVKAPDPNVQDEVFVFDKVDGLSEDVGPIVLDGSPGSPHGDFNGGTAVSSPLRSSGNISNHDTVMATTATSEILDVKGDFPDIDGLKDTRSCSKCGRRYRAIESIEGDLELCPDCGRSDFPLTIATPVTGMLVIEYSESVPKKTFDERGPFNPLERLTAVPEAPEVTSMDELRGVKEAQTSYSEPIWDFLSRSLVEEGEHRHANQQVIGQPTVSCSIADGETGGRQMQHSGDFQNLKVEVSEGAGISVLLKRSSSGKGPVVQSRNFTASSIAYDDPSYARDSTISMRSSVGHSSTSASSSVDLGSARQAEARFQRQLSGRKSDLENYRYDTNLKHQRTGSSLSGSSSHAFQPLGLSTNTHEEQFDVPVAHLQKDVLHVRSVVTREDLLASENSEVDTDFESNYESRTMDTATSEFSSHLPHMYLGDSTMTSSSNFGESASCENGGVSTNNVRHIWDVEASITTQESSMVEENAVPNSCGEWVNVAEDPTQSSLDVISEIEIENVHQSSPGSQSDAVSLISESSVEKLQDPVPTTSNKDNSASIAESGTSDHAQGILEESTVMVGAQGESKARSLTLEEATDTILFCSSIIHDLAYDAASIAMEKENPVLLEGSWPTVTILGKGSSDRKDSRGRTVGKRASKSQKARQRRVETDTKPPSNTKSDEKAEVSATRIVGFPKHDDDSTKPPKLESKCNCTIM</sequence>
<name>A0AA88QPF0_9ASTE</name>
<dbReference type="AlphaFoldDB" id="A0AA88QPF0"/>
<feature type="region of interest" description="Disordered" evidence="1">
    <location>
        <begin position="980"/>
        <end position="1030"/>
    </location>
</feature>
<feature type="compositionally biased region" description="Pro residues" evidence="1">
    <location>
        <begin position="211"/>
        <end position="220"/>
    </location>
</feature>
<evidence type="ECO:0000256" key="1">
    <source>
        <dbReference type="SAM" id="MobiDB-lite"/>
    </source>
</evidence>
<evidence type="ECO:0000313" key="3">
    <source>
        <dbReference type="Proteomes" id="UP001187471"/>
    </source>
</evidence>
<feature type="compositionally biased region" description="Low complexity" evidence="1">
    <location>
        <begin position="765"/>
        <end position="783"/>
    </location>
</feature>
<proteinExistence type="predicted"/>
<reference evidence="2" key="1">
    <citation type="submission" date="2022-12" db="EMBL/GenBank/DDBJ databases">
        <title>Draft genome assemblies for two species of Escallonia (Escalloniales).</title>
        <authorList>
            <person name="Chanderbali A."/>
            <person name="Dervinis C."/>
            <person name="Anghel I."/>
            <person name="Soltis D."/>
            <person name="Soltis P."/>
            <person name="Zapata F."/>
        </authorList>
    </citation>
    <scope>NUCLEOTIDE SEQUENCE</scope>
    <source>
        <strain evidence="2">UCBG92.1500</strain>
        <tissue evidence="2">Leaf</tissue>
    </source>
</reference>
<gene>
    <name evidence="2" type="ORF">RJ640_030784</name>
</gene>
<feature type="compositionally biased region" description="Polar residues" evidence="1">
    <location>
        <begin position="981"/>
        <end position="999"/>
    </location>
</feature>
<dbReference type="PANTHER" id="PTHR31949">
    <property type="entry name" value="GASTRIC MUCIN-LIKE PROTEIN"/>
    <property type="match status" value="1"/>
</dbReference>
<feature type="region of interest" description="Disordered" evidence="1">
    <location>
        <begin position="129"/>
        <end position="397"/>
    </location>
</feature>
<dbReference type="EMBL" id="JAVXUO010003115">
    <property type="protein sequence ID" value="KAK2966575.1"/>
    <property type="molecule type" value="Genomic_DNA"/>
</dbReference>
<feature type="compositionally biased region" description="Polar residues" evidence="1">
    <location>
        <begin position="455"/>
        <end position="478"/>
    </location>
</feature>
<feature type="region of interest" description="Disordered" evidence="1">
    <location>
        <begin position="761"/>
        <end position="796"/>
    </location>
</feature>
<comment type="caution">
    <text evidence="2">The sequence shown here is derived from an EMBL/GenBank/DDBJ whole genome shotgun (WGS) entry which is preliminary data.</text>
</comment>
<protein>
    <submittedName>
        <fullName evidence="2">Uncharacterized protein</fullName>
    </submittedName>
</protein>
<feature type="compositionally biased region" description="Polar residues" evidence="1">
    <location>
        <begin position="147"/>
        <end position="184"/>
    </location>
</feature>
<dbReference type="Proteomes" id="UP001187471">
    <property type="component" value="Unassembled WGS sequence"/>
</dbReference>
<evidence type="ECO:0000313" key="2">
    <source>
        <dbReference type="EMBL" id="KAK2966575.1"/>
    </source>
</evidence>
<feature type="compositionally biased region" description="Low complexity" evidence="1">
    <location>
        <begin position="221"/>
        <end position="239"/>
    </location>
</feature>
<organism evidence="2 3">
    <name type="scientific">Escallonia rubra</name>
    <dbReference type="NCBI Taxonomy" id="112253"/>
    <lineage>
        <taxon>Eukaryota</taxon>
        <taxon>Viridiplantae</taxon>
        <taxon>Streptophyta</taxon>
        <taxon>Embryophyta</taxon>
        <taxon>Tracheophyta</taxon>
        <taxon>Spermatophyta</taxon>
        <taxon>Magnoliopsida</taxon>
        <taxon>eudicotyledons</taxon>
        <taxon>Gunneridae</taxon>
        <taxon>Pentapetalae</taxon>
        <taxon>asterids</taxon>
        <taxon>campanulids</taxon>
        <taxon>Escalloniales</taxon>
        <taxon>Escalloniaceae</taxon>
        <taxon>Escallonia</taxon>
    </lineage>
</organism>
<feature type="compositionally biased region" description="Polar residues" evidence="1">
    <location>
        <begin position="313"/>
        <end position="327"/>
    </location>
</feature>
<feature type="compositionally biased region" description="Basic and acidic residues" evidence="1">
    <location>
        <begin position="1154"/>
        <end position="1168"/>
    </location>
</feature>
<feature type="region of interest" description="Disordered" evidence="1">
    <location>
        <begin position="439"/>
        <end position="485"/>
    </location>
</feature>
<accession>A0AA88QPF0</accession>
<feature type="compositionally biased region" description="Polar residues" evidence="1">
    <location>
        <begin position="1008"/>
        <end position="1028"/>
    </location>
</feature>
<feature type="compositionally biased region" description="Basic and acidic residues" evidence="1">
    <location>
        <begin position="11"/>
        <end position="20"/>
    </location>
</feature>
<feature type="compositionally biased region" description="Low complexity" evidence="1">
    <location>
        <begin position="441"/>
        <end position="454"/>
    </location>
</feature>
<feature type="compositionally biased region" description="Basic residues" evidence="1">
    <location>
        <begin position="1111"/>
        <end position="1124"/>
    </location>
</feature>
<keyword evidence="3" id="KW-1185">Reference proteome</keyword>